<feature type="transmembrane region" description="Helical" evidence="1">
    <location>
        <begin position="51"/>
        <end position="70"/>
    </location>
</feature>
<protein>
    <submittedName>
        <fullName evidence="2">DUF4184 family protein</fullName>
    </submittedName>
</protein>
<evidence type="ECO:0000313" key="3">
    <source>
        <dbReference type="Proteomes" id="UP000552864"/>
    </source>
</evidence>
<accession>A0A847SHF4</accession>
<name>A0A847SHF4_9BACT</name>
<evidence type="ECO:0000256" key="1">
    <source>
        <dbReference type="SAM" id="Phobius"/>
    </source>
</evidence>
<reference evidence="2 3" key="1">
    <citation type="submission" date="2020-04" db="EMBL/GenBank/DDBJ databases">
        <authorList>
            <person name="Yin C."/>
        </authorList>
    </citation>
    <scope>NUCLEOTIDE SEQUENCE [LARGE SCALE GENOMIC DNA]</scope>
    <source>
        <strain evidence="2 3">Ak56</strain>
    </source>
</reference>
<feature type="transmembrane region" description="Helical" evidence="1">
    <location>
        <begin position="221"/>
        <end position="241"/>
    </location>
</feature>
<comment type="caution">
    <text evidence="2">The sequence shown here is derived from an EMBL/GenBank/DDBJ whole genome shotgun (WGS) entry which is preliminary data.</text>
</comment>
<feature type="transmembrane region" description="Helical" evidence="1">
    <location>
        <begin position="156"/>
        <end position="174"/>
    </location>
</feature>
<feature type="transmembrane region" description="Helical" evidence="1">
    <location>
        <begin position="186"/>
        <end position="206"/>
    </location>
</feature>
<gene>
    <name evidence="2" type="ORF">HGH91_13135</name>
</gene>
<sequence length="251" mass="29433">MPFTISHAAIVAPLTYAPRKYLSATGLIVGSMVPDFLYFIFLNPYFNLGHLWWGVFVYDIPLALLLSYLYHHRVKQVLLPYLPQWISSRLLPFQGFNWHRYFRQHYFVVIYSVVLGVLTHFFLDAFTHEHGFFVRWWFFLQQNITVFGHTIQTWYGMQYLTSMAGLLILLLVFLKISPEPYTDTASWPQIAGFWLTVGLLSTIVLVTNEHLHYIYCYRLDYLATLLGGVFYGLVGAVWLYSRVIYASRSVR</sequence>
<feature type="transmembrane region" description="Helical" evidence="1">
    <location>
        <begin position="106"/>
        <end position="123"/>
    </location>
</feature>
<evidence type="ECO:0000313" key="2">
    <source>
        <dbReference type="EMBL" id="NLR79574.1"/>
    </source>
</evidence>
<dbReference type="AlphaFoldDB" id="A0A847SHF4"/>
<keyword evidence="1" id="KW-1133">Transmembrane helix</keyword>
<dbReference type="Pfam" id="PF13803">
    <property type="entry name" value="DUF4184"/>
    <property type="match status" value="1"/>
</dbReference>
<proteinExistence type="predicted"/>
<dbReference type="RefSeq" id="WP_168738862.1">
    <property type="nucleotide sequence ID" value="NZ_JABAHZ010000002.1"/>
</dbReference>
<keyword evidence="1" id="KW-0812">Transmembrane</keyword>
<organism evidence="2 3">
    <name type="scientific">Chitinophaga eiseniae</name>
    <dbReference type="NCBI Taxonomy" id="634771"/>
    <lineage>
        <taxon>Bacteria</taxon>
        <taxon>Pseudomonadati</taxon>
        <taxon>Bacteroidota</taxon>
        <taxon>Chitinophagia</taxon>
        <taxon>Chitinophagales</taxon>
        <taxon>Chitinophagaceae</taxon>
        <taxon>Chitinophaga</taxon>
    </lineage>
</organism>
<dbReference type="InterPro" id="IPR025238">
    <property type="entry name" value="DUF4184"/>
</dbReference>
<dbReference type="Proteomes" id="UP000552864">
    <property type="component" value="Unassembled WGS sequence"/>
</dbReference>
<dbReference type="EMBL" id="JABAHZ010000002">
    <property type="protein sequence ID" value="NLR79574.1"/>
    <property type="molecule type" value="Genomic_DNA"/>
</dbReference>
<keyword evidence="3" id="KW-1185">Reference proteome</keyword>
<keyword evidence="1" id="KW-0472">Membrane</keyword>
<feature type="transmembrane region" description="Helical" evidence="1">
    <location>
        <begin position="21"/>
        <end position="45"/>
    </location>
</feature>